<name>A0A062Y1F1_9BACT</name>
<reference evidence="1 2" key="1">
    <citation type="submission" date="2014-04" db="EMBL/GenBank/DDBJ databases">
        <title>The Genome Sequence of Thermoanaerobaculum aquaticum MP-01, The First Cultivated Group 23 Acidobacterium.</title>
        <authorList>
            <person name="Stamps B.W."/>
            <person name="Losey N.A."/>
            <person name="Lawson P.A."/>
            <person name="Stevenson B.S."/>
        </authorList>
    </citation>
    <scope>NUCLEOTIDE SEQUENCE [LARGE SCALE GENOMIC DNA]</scope>
    <source>
        <strain evidence="1 2">MP-01</strain>
    </source>
</reference>
<keyword evidence="2" id="KW-1185">Reference proteome</keyword>
<proteinExistence type="predicted"/>
<protein>
    <submittedName>
        <fullName evidence="1">Uncharacterized protein</fullName>
    </submittedName>
</protein>
<dbReference type="Proteomes" id="UP000027284">
    <property type="component" value="Unassembled WGS sequence"/>
</dbReference>
<dbReference type="STRING" id="1312852.EG19_10640"/>
<evidence type="ECO:0000313" key="1">
    <source>
        <dbReference type="EMBL" id="KDA54610.1"/>
    </source>
</evidence>
<evidence type="ECO:0000313" key="2">
    <source>
        <dbReference type="Proteomes" id="UP000027284"/>
    </source>
</evidence>
<accession>A0A062Y1F1</accession>
<organism evidence="1 2">
    <name type="scientific">Thermoanaerobaculum aquaticum</name>
    <dbReference type="NCBI Taxonomy" id="1312852"/>
    <lineage>
        <taxon>Bacteria</taxon>
        <taxon>Pseudomonadati</taxon>
        <taxon>Acidobacteriota</taxon>
        <taxon>Thermoanaerobaculia</taxon>
        <taxon>Thermoanaerobaculales</taxon>
        <taxon>Thermoanaerobaculaceae</taxon>
        <taxon>Thermoanaerobaculum</taxon>
    </lineage>
</organism>
<dbReference type="AlphaFoldDB" id="A0A062Y1F1"/>
<sequence>MLSEVQVAEMTLTQVRLEVVRFSGSQEHGSAILLRGEGIVTVAGKEDRVLLSADSASSFSGQWRKVSRREVMQVPVKLTVQGETLSGALVVWEREGQRQGRFVMGDRGDQGLLAARDLAAGEPTMPVSELVIDYFADTNFSEWVGSFIRLCNGATSREGIQDGFSKAETTTSCDLNNPWTRQECWQYIGWDENGDGTPEQFVWFQVNCPPRFPW</sequence>
<gene>
    <name evidence="1" type="ORF">EG19_10640</name>
</gene>
<dbReference type="EMBL" id="JMFG01000006">
    <property type="protein sequence ID" value="KDA54610.1"/>
    <property type="molecule type" value="Genomic_DNA"/>
</dbReference>
<comment type="caution">
    <text evidence="1">The sequence shown here is derived from an EMBL/GenBank/DDBJ whole genome shotgun (WGS) entry which is preliminary data.</text>
</comment>